<protein>
    <submittedName>
        <fullName evidence="2">F0F1-type ATP synthase assembly protein I</fullName>
    </submittedName>
</protein>
<reference evidence="2 3" key="1">
    <citation type="submission" date="2020-08" db="EMBL/GenBank/DDBJ databases">
        <title>Sequencing the genomes of 1000 actinobacteria strains.</title>
        <authorList>
            <person name="Klenk H.-P."/>
        </authorList>
    </citation>
    <scope>NUCLEOTIDE SEQUENCE [LARGE SCALE GENOMIC DNA]</scope>
    <source>
        <strain evidence="2 3">DSM 45362</strain>
    </source>
</reference>
<feature type="transmembrane region" description="Helical" evidence="1">
    <location>
        <begin position="21"/>
        <end position="41"/>
    </location>
</feature>
<accession>A0A841BSJ4</accession>
<dbReference type="Proteomes" id="UP000587527">
    <property type="component" value="Unassembled WGS sequence"/>
</dbReference>
<keyword evidence="3" id="KW-1185">Reference proteome</keyword>
<name>A0A841BSJ4_9ACTN</name>
<comment type="caution">
    <text evidence="2">The sequence shown here is derived from an EMBL/GenBank/DDBJ whole genome shotgun (WGS) entry which is preliminary data.</text>
</comment>
<evidence type="ECO:0000313" key="2">
    <source>
        <dbReference type="EMBL" id="MBB5872037.1"/>
    </source>
</evidence>
<sequence>MADDQSPQQRPDLPSGANDGWTAVGYLLSGILVWGGVGWFVDRWLHTGGIATAVGSIVGVTAGIYLVLRRFSAHGP</sequence>
<keyword evidence="1" id="KW-0812">Transmembrane</keyword>
<proteinExistence type="predicted"/>
<dbReference type="InterPro" id="IPR032820">
    <property type="entry name" value="ATPase_put"/>
</dbReference>
<dbReference type="EMBL" id="JACHMN010000003">
    <property type="protein sequence ID" value="MBB5872037.1"/>
    <property type="molecule type" value="Genomic_DNA"/>
</dbReference>
<evidence type="ECO:0000313" key="3">
    <source>
        <dbReference type="Proteomes" id="UP000587527"/>
    </source>
</evidence>
<gene>
    <name evidence="2" type="ORF">F4553_005471</name>
</gene>
<keyword evidence="1" id="KW-0472">Membrane</keyword>
<feature type="transmembrane region" description="Helical" evidence="1">
    <location>
        <begin position="47"/>
        <end position="68"/>
    </location>
</feature>
<dbReference type="RefSeq" id="WP_184841345.1">
    <property type="nucleotide sequence ID" value="NZ_JACHMN010000003.1"/>
</dbReference>
<dbReference type="AlphaFoldDB" id="A0A841BSJ4"/>
<organism evidence="2 3">
    <name type="scientific">Allocatelliglobosispora scoriae</name>
    <dbReference type="NCBI Taxonomy" id="643052"/>
    <lineage>
        <taxon>Bacteria</taxon>
        <taxon>Bacillati</taxon>
        <taxon>Actinomycetota</taxon>
        <taxon>Actinomycetes</taxon>
        <taxon>Micromonosporales</taxon>
        <taxon>Micromonosporaceae</taxon>
        <taxon>Allocatelliglobosispora</taxon>
    </lineage>
</organism>
<keyword evidence="1" id="KW-1133">Transmembrane helix</keyword>
<evidence type="ECO:0000256" key="1">
    <source>
        <dbReference type="SAM" id="Phobius"/>
    </source>
</evidence>
<dbReference type="Pfam" id="PF09527">
    <property type="entry name" value="ATPase_gene1"/>
    <property type="match status" value="1"/>
</dbReference>